<evidence type="ECO:0000259" key="1">
    <source>
        <dbReference type="Pfam" id="PF14214"/>
    </source>
</evidence>
<organism evidence="2 3">
    <name type="scientific">Acaulospora morrowiae</name>
    <dbReference type="NCBI Taxonomy" id="94023"/>
    <lineage>
        <taxon>Eukaryota</taxon>
        <taxon>Fungi</taxon>
        <taxon>Fungi incertae sedis</taxon>
        <taxon>Mucoromycota</taxon>
        <taxon>Glomeromycotina</taxon>
        <taxon>Glomeromycetes</taxon>
        <taxon>Diversisporales</taxon>
        <taxon>Acaulosporaceae</taxon>
        <taxon>Acaulospora</taxon>
    </lineage>
</organism>
<dbReference type="Proteomes" id="UP000789342">
    <property type="component" value="Unassembled WGS sequence"/>
</dbReference>
<dbReference type="AlphaFoldDB" id="A0A9N8ZVY9"/>
<keyword evidence="3" id="KW-1185">Reference proteome</keyword>
<dbReference type="OrthoDB" id="2641892at2759"/>
<name>A0A9N8ZVY9_9GLOM</name>
<dbReference type="InterPro" id="IPR025476">
    <property type="entry name" value="Helitron_helicase-like"/>
</dbReference>
<dbReference type="EMBL" id="CAJVPV010001846">
    <property type="protein sequence ID" value="CAG8510086.1"/>
    <property type="molecule type" value="Genomic_DNA"/>
</dbReference>
<evidence type="ECO:0000313" key="2">
    <source>
        <dbReference type="EMBL" id="CAG8510086.1"/>
    </source>
</evidence>
<dbReference type="PANTHER" id="PTHR10492:SF57">
    <property type="entry name" value="ATP-DEPENDENT DNA HELICASE"/>
    <property type="match status" value="1"/>
</dbReference>
<proteinExistence type="predicted"/>
<dbReference type="PANTHER" id="PTHR10492">
    <property type="match status" value="1"/>
</dbReference>
<gene>
    <name evidence="2" type="ORF">AMORRO_LOCUS3681</name>
</gene>
<reference evidence="2" key="1">
    <citation type="submission" date="2021-06" db="EMBL/GenBank/DDBJ databases">
        <authorList>
            <person name="Kallberg Y."/>
            <person name="Tangrot J."/>
            <person name="Rosling A."/>
        </authorList>
    </citation>
    <scope>NUCLEOTIDE SEQUENCE</scope>
    <source>
        <strain evidence="2">CL551</strain>
    </source>
</reference>
<feature type="domain" description="Helitron helicase-like" evidence="1">
    <location>
        <begin position="86"/>
        <end position="145"/>
    </location>
</feature>
<protein>
    <submittedName>
        <fullName evidence="2">6725_t:CDS:1</fullName>
    </submittedName>
</protein>
<accession>A0A9N8ZVY9</accession>
<evidence type="ECO:0000313" key="3">
    <source>
        <dbReference type="Proteomes" id="UP000789342"/>
    </source>
</evidence>
<comment type="caution">
    <text evidence="2">The sequence shown here is derived from an EMBL/GenBank/DDBJ whole genome shotgun (WGS) entry which is preliminary data.</text>
</comment>
<dbReference type="Pfam" id="PF14214">
    <property type="entry name" value="Helitron_like_N"/>
    <property type="match status" value="1"/>
</dbReference>
<sequence length="312" mass="35460">MVCFIGLMKKLFPPLAVTQNLAHEILLQTEKECKESKDLTVCLHFSKSIDWGHYNLPLTNEITVILPGDELIPKVTHDIILRLREVDAWAATEQNRLRFLCTNQSTLHADVYQGLADIVGNIANQELFLNNLGHQIILPSTYIGTLGLLEDDEEWNQCLEEAAILHNSSQLRALFIVILTQCTPAYPKELWLHFHIDNGINTTNDILFLPKHMKVLPQNLELLINAIYPNIRVIGTCNDKYLSEQTILSPRNEDVEVINQIIFEIFPGDQYTYFSADNAIIEEGADNNNVYPIEFLNSLNPNGMPLAKLTLR</sequence>